<sequence length="54" mass="5927">PLPSTCELSALCRSEPVKCQFSTAYSQIPSQEPVALRHFMGFHLHFIGGPLILA</sequence>
<name>A0ABS8TH95_DATST</name>
<accession>A0ABS8TH95</accession>
<gene>
    <name evidence="1" type="ORF">HAX54_010446</name>
</gene>
<evidence type="ECO:0000313" key="2">
    <source>
        <dbReference type="Proteomes" id="UP000823775"/>
    </source>
</evidence>
<comment type="caution">
    <text evidence="1">The sequence shown here is derived from an EMBL/GenBank/DDBJ whole genome shotgun (WGS) entry which is preliminary data.</text>
</comment>
<dbReference type="EMBL" id="JACEIK010001578">
    <property type="protein sequence ID" value="MCD7470518.1"/>
    <property type="molecule type" value="Genomic_DNA"/>
</dbReference>
<evidence type="ECO:0000313" key="1">
    <source>
        <dbReference type="EMBL" id="MCD7470518.1"/>
    </source>
</evidence>
<keyword evidence="2" id="KW-1185">Reference proteome</keyword>
<feature type="non-terminal residue" evidence="1">
    <location>
        <position position="54"/>
    </location>
</feature>
<protein>
    <submittedName>
        <fullName evidence="1">Uncharacterized protein</fullName>
    </submittedName>
</protein>
<organism evidence="1 2">
    <name type="scientific">Datura stramonium</name>
    <name type="common">Jimsonweed</name>
    <name type="synonym">Common thornapple</name>
    <dbReference type="NCBI Taxonomy" id="4076"/>
    <lineage>
        <taxon>Eukaryota</taxon>
        <taxon>Viridiplantae</taxon>
        <taxon>Streptophyta</taxon>
        <taxon>Embryophyta</taxon>
        <taxon>Tracheophyta</taxon>
        <taxon>Spermatophyta</taxon>
        <taxon>Magnoliopsida</taxon>
        <taxon>eudicotyledons</taxon>
        <taxon>Gunneridae</taxon>
        <taxon>Pentapetalae</taxon>
        <taxon>asterids</taxon>
        <taxon>lamiids</taxon>
        <taxon>Solanales</taxon>
        <taxon>Solanaceae</taxon>
        <taxon>Solanoideae</taxon>
        <taxon>Datureae</taxon>
        <taxon>Datura</taxon>
    </lineage>
</organism>
<feature type="non-terminal residue" evidence="1">
    <location>
        <position position="1"/>
    </location>
</feature>
<reference evidence="1 2" key="1">
    <citation type="journal article" date="2021" name="BMC Genomics">
        <title>Datura genome reveals duplications of psychoactive alkaloid biosynthetic genes and high mutation rate following tissue culture.</title>
        <authorList>
            <person name="Rajewski A."/>
            <person name="Carter-House D."/>
            <person name="Stajich J."/>
            <person name="Litt A."/>
        </authorList>
    </citation>
    <scope>NUCLEOTIDE SEQUENCE [LARGE SCALE GENOMIC DNA]</scope>
    <source>
        <strain evidence="1">AR-01</strain>
    </source>
</reference>
<proteinExistence type="predicted"/>
<dbReference type="Proteomes" id="UP000823775">
    <property type="component" value="Unassembled WGS sequence"/>
</dbReference>